<dbReference type="AlphaFoldDB" id="A0A450TDB6"/>
<dbReference type="EMBL" id="CAADFE010000006">
    <property type="protein sequence ID" value="VFJ64923.1"/>
    <property type="molecule type" value="Genomic_DNA"/>
</dbReference>
<evidence type="ECO:0000259" key="2">
    <source>
        <dbReference type="Pfam" id="PF00586"/>
    </source>
</evidence>
<dbReference type="InterPro" id="IPR036676">
    <property type="entry name" value="PurM-like_C_sf"/>
</dbReference>
<sequence>MHDTHVSLAHGNGGRRMRELIDAVFARHLGNPDLDTAADAVSISVGSGEIVVTTDGFTVQPLIFPGGDIGSLAVHGTANDLAVVGATPLYFTLNAFIEEGFAMNRLEGIVANMAEAARAIGARVVAGDTKVLRRGEGGGIYFAMTGIGMRPSDIGLGMDKIQEGDVILVSGPVGDHGVAVLLAREEFGLRGDLQSDSAHILPITRTLLPLPGLRFMRDPTRGGLATVAHEICRGTGLGVRLKQSAIPVRDSVQTVCEILGYDPLYLACEGRVVIVVAPDKADEALAICRAVEGGRKAAIIGTVQGTARQTTLQHVIVETEFGGERILEELEDDPLPRIC</sequence>
<name>A0A450TDB6_9GAMM</name>
<dbReference type="Pfam" id="PF00586">
    <property type="entry name" value="AIRS"/>
    <property type="match status" value="1"/>
</dbReference>
<evidence type="ECO:0000259" key="3">
    <source>
        <dbReference type="Pfam" id="PF02769"/>
    </source>
</evidence>
<dbReference type="InterPro" id="IPR016188">
    <property type="entry name" value="PurM-like_N"/>
</dbReference>
<dbReference type="InterPro" id="IPR036921">
    <property type="entry name" value="PurM-like_N_sf"/>
</dbReference>
<organism evidence="4">
    <name type="scientific">Candidatus Kentrum sp. FW</name>
    <dbReference type="NCBI Taxonomy" id="2126338"/>
    <lineage>
        <taxon>Bacteria</taxon>
        <taxon>Pseudomonadati</taxon>
        <taxon>Pseudomonadota</taxon>
        <taxon>Gammaproteobacteria</taxon>
        <taxon>Candidatus Kentrum</taxon>
    </lineage>
</organism>
<dbReference type="NCBIfam" id="TIGR02124">
    <property type="entry name" value="hypE"/>
    <property type="match status" value="1"/>
</dbReference>
<reference evidence="4" key="1">
    <citation type="submission" date="2019-02" db="EMBL/GenBank/DDBJ databases">
        <authorList>
            <person name="Gruber-Vodicka R. H."/>
            <person name="Seah K. B. B."/>
        </authorList>
    </citation>
    <scope>NUCLEOTIDE SEQUENCE</scope>
    <source>
        <strain evidence="4">BECK_BZ131</strain>
    </source>
</reference>
<dbReference type="PANTHER" id="PTHR30303:SF0">
    <property type="entry name" value="CARBAMOYL DEHYDRATASE HYPE"/>
    <property type="match status" value="1"/>
</dbReference>
<evidence type="ECO:0000256" key="1">
    <source>
        <dbReference type="ARBA" id="ARBA00006243"/>
    </source>
</evidence>
<dbReference type="SUPFAM" id="SSF55326">
    <property type="entry name" value="PurM N-terminal domain-like"/>
    <property type="match status" value="1"/>
</dbReference>
<dbReference type="Gene3D" id="3.30.1330.10">
    <property type="entry name" value="PurM-like, N-terminal domain"/>
    <property type="match status" value="1"/>
</dbReference>
<comment type="similarity">
    <text evidence="1">Belongs to the HypE family.</text>
</comment>
<evidence type="ECO:0000313" key="4">
    <source>
        <dbReference type="EMBL" id="VFJ64923.1"/>
    </source>
</evidence>
<dbReference type="InterPro" id="IPR011854">
    <property type="entry name" value="HypE"/>
</dbReference>
<dbReference type="PANTHER" id="PTHR30303">
    <property type="entry name" value="HYDROGENASE ISOENZYMES FORMATION PROTEIN HYPE"/>
    <property type="match status" value="1"/>
</dbReference>
<feature type="domain" description="PurM-like N-terminal" evidence="2">
    <location>
        <begin position="39"/>
        <end position="149"/>
    </location>
</feature>
<feature type="domain" description="PurM-like C-terminal" evidence="3">
    <location>
        <begin position="162"/>
        <end position="308"/>
    </location>
</feature>
<dbReference type="Gene3D" id="3.90.650.10">
    <property type="entry name" value="PurM-like C-terminal domain"/>
    <property type="match status" value="1"/>
</dbReference>
<dbReference type="CDD" id="cd02197">
    <property type="entry name" value="HypE"/>
    <property type="match status" value="1"/>
</dbReference>
<accession>A0A450TDB6</accession>
<proteinExistence type="inferred from homology"/>
<dbReference type="GO" id="GO:0051604">
    <property type="term" value="P:protein maturation"/>
    <property type="evidence" value="ECO:0007669"/>
    <property type="project" value="TreeGrafter"/>
</dbReference>
<protein>
    <submittedName>
        <fullName evidence="4">Hydrogenase expression/formation protein HypE</fullName>
    </submittedName>
</protein>
<dbReference type="PIRSF" id="PIRSF005644">
    <property type="entry name" value="Hdrgns_mtr_HypE"/>
    <property type="match status" value="1"/>
</dbReference>
<dbReference type="SUPFAM" id="SSF56042">
    <property type="entry name" value="PurM C-terminal domain-like"/>
    <property type="match status" value="1"/>
</dbReference>
<dbReference type="Pfam" id="PF02769">
    <property type="entry name" value="AIRS_C"/>
    <property type="match status" value="1"/>
</dbReference>
<dbReference type="InterPro" id="IPR010918">
    <property type="entry name" value="PurM-like_C_dom"/>
</dbReference>
<gene>
    <name evidence="4" type="ORF">BECKFW1821C_GA0114237_100670</name>
</gene>